<keyword evidence="9" id="KW-1185">Reference proteome</keyword>
<feature type="domain" description="Reverse transcriptase RNase H-like" evidence="7">
    <location>
        <begin position="12"/>
        <end position="52"/>
    </location>
</feature>
<keyword evidence="2" id="KW-0548">Nucleotidyltransferase</keyword>
<evidence type="ECO:0000313" key="9">
    <source>
        <dbReference type="Proteomes" id="UP000765509"/>
    </source>
</evidence>
<gene>
    <name evidence="8" type="ORF">O181_055026</name>
</gene>
<evidence type="ECO:0000256" key="1">
    <source>
        <dbReference type="ARBA" id="ARBA00022679"/>
    </source>
</evidence>
<dbReference type="Proteomes" id="UP000765509">
    <property type="component" value="Unassembled WGS sequence"/>
</dbReference>
<sequence>MLHLKANKTNRSQMECSFLVWALEKLHYYLDGSDFEVITDFYAVKSLLNMKTQCTEEKEESDLDSAVFEDTPVEDLPIEIFTDFFEVTEVHTHLPQYNEDWHNVINIQDAITCVKPNLLEVKDTLLEHLVSHQF</sequence>
<name>A0A9Q3E3L8_9BASI</name>
<evidence type="ECO:0000313" key="8">
    <source>
        <dbReference type="EMBL" id="MBW0515311.1"/>
    </source>
</evidence>
<protein>
    <recommendedName>
        <fullName evidence="7">Reverse transcriptase RNase H-like domain-containing protein</fullName>
    </recommendedName>
</protein>
<dbReference type="GO" id="GO:0016787">
    <property type="term" value="F:hydrolase activity"/>
    <property type="evidence" value="ECO:0007669"/>
    <property type="project" value="UniProtKB-KW"/>
</dbReference>
<keyword evidence="3" id="KW-0540">Nuclease</keyword>
<evidence type="ECO:0000256" key="6">
    <source>
        <dbReference type="ARBA" id="ARBA00022918"/>
    </source>
</evidence>
<dbReference type="GO" id="GO:0003964">
    <property type="term" value="F:RNA-directed DNA polymerase activity"/>
    <property type="evidence" value="ECO:0007669"/>
    <property type="project" value="UniProtKB-KW"/>
</dbReference>
<dbReference type="EMBL" id="AVOT02024564">
    <property type="protein sequence ID" value="MBW0515311.1"/>
    <property type="molecule type" value="Genomic_DNA"/>
</dbReference>
<evidence type="ECO:0000256" key="5">
    <source>
        <dbReference type="ARBA" id="ARBA00022801"/>
    </source>
</evidence>
<evidence type="ECO:0000256" key="3">
    <source>
        <dbReference type="ARBA" id="ARBA00022722"/>
    </source>
</evidence>
<keyword evidence="4" id="KW-0255">Endonuclease</keyword>
<accession>A0A9Q3E3L8</accession>
<evidence type="ECO:0000256" key="4">
    <source>
        <dbReference type="ARBA" id="ARBA00022759"/>
    </source>
</evidence>
<dbReference type="AlphaFoldDB" id="A0A9Q3E3L8"/>
<dbReference type="OrthoDB" id="2507294at2759"/>
<keyword evidence="5" id="KW-0378">Hydrolase</keyword>
<proteinExistence type="predicted"/>
<keyword evidence="1" id="KW-0808">Transferase</keyword>
<keyword evidence="6" id="KW-0695">RNA-directed DNA polymerase</keyword>
<dbReference type="GO" id="GO:0004519">
    <property type="term" value="F:endonuclease activity"/>
    <property type="evidence" value="ECO:0007669"/>
    <property type="project" value="UniProtKB-KW"/>
</dbReference>
<dbReference type="InterPro" id="IPR041373">
    <property type="entry name" value="RT_RNaseH"/>
</dbReference>
<evidence type="ECO:0000256" key="2">
    <source>
        <dbReference type="ARBA" id="ARBA00022695"/>
    </source>
</evidence>
<reference evidence="8" key="1">
    <citation type="submission" date="2021-03" db="EMBL/GenBank/DDBJ databases">
        <title>Draft genome sequence of rust myrtle Austropuccinia psidii MF-1, a brazilian biotype.</title>
        <authorList>
            <person name="Quecine M.C."/>
            <person name="Pachon D.M.R."/>
            <person name="Bonatelli M.L."/>
            <person name="Correr F.H."/>
            <person name="Franceschini L.M."/>
            <person name="Leite T.F."/>
            <person name="Margarido G.R.A."/>
            <person name="Almeida C.A."/>
            <person name="Ferrarezi J.A."/>
            <person name="Labate C.A."/>
        </authorList>
    </citation>
    <scope>NUCLEOTIDE SEQUENCE</scope>
    <source>
        <strain evidence="8">MF-1</strain>
    </source>
</reference>
<comment type="caution">
    <text evidence="8">The sequence shown here is derived from an EMBL/GenBank/DDBJ whole genome shotgun (WGS) entry which is preliminary data.</text>
</comment>
<dbReference type="Pfam" id="PF17917">
    <property type="entry name" value="RT_RNaseH"/>
    <property type="match status" value="1"/>
</dbReference>
<organism evidence="8 9">
    <name type="scientific">Austropuccinia psidii MF-1</name>
    <dbReference type="NCBI Taxonomy" id="1389203"/>
    <lineage>
        <taxon>Eukaryota</taxon>
        <taxon>Fungi</taxon>
        <taxon>Dikarya</taxon>
        <taxon>Basidiomycota</taxon>
        <taxon>Pucciniomycotina</taxon>
        <taxon>Pucciniomycetes</taxon>
        <taxon>Pucciniales</taxon>
        <taxon>Sphaerophragmiaceae</taxon>
        <taxon>Austropuccinia</taxon>
    </lineage>
</organism>
<evidence type="ECO:0000259" key="7">
    <source>
        <dbReference type="Pfam" id="PF17917"/>
    </source>
</evidence>